<evidence type="ECO:0000313" key="18">
    <source>
        <dbReference type="Proteomes" id="UP001458880"/>
    </source>
</evidence>
<dbReference type="PROSITE" id="PS51090">
    <property type="entry name" value="CORTACTIN"/>
    <property type="match status" value="5"/>
</dbReference>
<organism evidence="17 18">
    <name type="scientific">Popillia japonica</name>
    <name type="common">Japanese beetle</name>
    <dbReference type="NCBI Taxonomy" id="7064"/>
    <lineage>
        <taxon>Eukaryota</taxon>
        <taxon>Metazoa</taxon>
        <taxon>Ecdysozoa</taxon>
        <taxon>Arthropoda</taxon>
        <taxon>Hexapoda</taxon>
        <taxon>Insecta</taxon>
        <taxon>Pterygota</taxon>
        <taxon>Neoptera</taxon>
        <taxon>Endopterygota</taxon>
        <taxon>Coleoptera</taxon>
        <taxon>Polyphaga</taxon>
        <taxon>Scarabaeiformia</taxon>
        <taxon>Scarabaeidae</taxon>
        <taxon>Rutelinae</taxon>
        <taxon>Popillia</taxon>
    </lineage>
</organism>
<dbReference type="InterPro" id="IPR003134">
    <property type="entry name" value="Hs1_Cortactin"/>
</dbReference>
<dbReference type="PANTHER" id="PTHR15735">
    <property type="entry name" value="FCH AND DOUBLE SH3 DOMAINS PROTEIN"/>
    <property type="match status" value="1"/>
</dbReference>
<evidence type="ECO:0000259" key="16">
    <source>
        <dbReference type="PROSITE" id="PS51860"/>
    </source>
</evidence>
<dbReference type="CDD" id="cd07653">
    <property type="entry name" value="F-BAR_CIP4-like"/>
    <property type="match status" value="1"/>
</dbReference>
<evidence type="ECO:0000256" key="6">
    <source>
        <dbReference type="ARBA" id="ARBA00022490"/>
    </source>
</evidence>
<protein>
    <submittedName>
        <fullName evidence="17">Repeat in HS1/Cortactin</fullName>
    </submittedName>
</protein>
<dbReference type="Gene3D" id="6.10.140.470">
    <property type="match status" value="1"/>
</dbReference>
<dbReference type="InterPro" id="IPR057870">
    <property type="entry name" value="HR1_TOCA"/>
</dbReference>
<dbReference type="GO" id="GO:0005886">
    <property type="term" value="C:plasma membrane"/>
    <property type="evidence" value="ECO:0007669"/>
    <property type="project" value="UniProtKB-SubCell"/>
</dbReference>
<dbReference type="CDD" id="cd11911">
    <property type="entry name" value="SH3_CIP4-like"/>
    <property type="match status" value="1"/>
</dbReference>
<dbReference type="Pfam" id="PF25610">
    <property type="entry name" value="HR1_TOCA"/>
    <property type="match status" value="1"/>
</dbReference>
<comment type="similarity">
    <text evidence="3">Belongs to the FNBP1 family.</text>
</comment>
<comment type="caution">
    <text evidence="17">The sequence shown here is derived from an EMBL/GenBank/DDBJ whole genome shotgun (WGS) entry which is preliminary data.</text>
</comment>
<dbReference type="GO" id="GO:0005737">
    <property type="term" value="C:cytoplasm"/>
    <property type="evidence" value="ECO:0007669"/>
    <property type="project" value="UniProtKB-SubCell"/>
</dbReference>
<feature type="domain" description="SH3" evidence="14">
    <location>
        <begin position="1118"/>
        <end position="1181"/>
    </location>
</feature>
<dbReference type="GO" id="GO:0006897">
    <property type="term" value="P:endocytosis"/>
    <property type="evidence" value="ECO:0007669"/>
    <property type="project" value="UniProtKB-KW"/>
</dbReference>
<dbReference type="SMART" id="SM00055">
    <property type="entry name" value="FCH"/>
    <property type="match status" value="1"/>
</dbReference>
<evidence type="ECO:0000256" key="3">
    <source>
        <dbReference type="ARBA" id="ARBA00009426"/>
    </source>
</evidence>
<gene>
    <name evidence="17" type="ORF">QE152_g13899</name>
</gene>
<dbReference type="Pfam" id="PF02218">
    <property type="entry name" value="HS1_rep"/>
    <property type="match status" value="5"/>
</dbReference>
<sequence length="1188" mass="133326">MWKAAAGAQINIKPEPVEDDDWETDPDFVNDVTEEQQRWGSNTVQGSGRTAGAIDMDKLRRETEEADKKKKQQELLDGPNAAFGYGGKFGVQKDRMDQSAVGHDYFAKVEKHVSQKDYSTGFGGKFGIQSDRVDKSALSWEHKEKIEKHASQKDYTSGFGGKFGVQKDRQDKSALGWDHVEKLQKHESQKDYVQGFGGKFGVQKDRQDKSALGWDHHEAPQKHESQTDHKIGFGGKFGVQTDRMDKSALTFDEECTKVGTVYTKVKPDIGGAKPSDLRARFERMASDEGKTSSVPSSPAPRGNIHSKAAIFTSKQEEKAVSTQENVTKFDQSKVAFLTQSNETETNLTEKAAPSQIDKSKIECFTSTETATNITTKAAEISQTIQEQKEEIKRSSVEIQEEVQERKPLETKTVKDDTKIATVLVPPSPTEDTTEDYSQEDEIVDTGLSATALYDYTASADDEISFDPGDLITHIEMIDQGWWRGMSKGCYGLFPANYESNTSSSARFSVCVVYSGIAPLDLLFGYSEYIVVIRIVECAKKPCLLVIVIFSVKIYVFRFKYWIINTMAQTATDMNWGNDLWDQYDNLASHTTRGIEFLEKYGNFVKDRTLIEFEYASKLRRLVKTYNPKKKDDEDLQFSTHKAFKLLLNEINDLAGQHEVIAENLQANVIKELCVLVKDLKDDRKKHLNEGSKLHQNLTYQIESLFRSKKAYDKAYKESEKATENYHKADADLNLSRAEVEKQRSNMSYKRQLCDSAKNDYADQLQRTNDLQRQHYRSGMPDVFRQLQELDEKRIKNMKNFIYSSVDIERKVFPIINKCLDGIERAADVINEKEDTLVVIEKYKSGFHPPEDFPFEELPKSGSETGSTPNINSLQVGSKVKEGSFTVKGTISGKGIKKRAGIFNIFSSRGNAAVSDGKEDFSDLAPNQRMKKLKQRVKELQNKVAQETAARDGLLKMKTVYEANPALGNPMTVEGQLNECSHKLEKMQQELRRYQGYLEDAVRSSSQLTNSNSQTNSPQLVNGSRNHRNSAGSAAEEESLSRSASDSSVTNPTVNHNKQSAPGTPHLNHGCSNSPESGLGTSHTSLPGADSDPDQDQYDYPGTMERVYSNNVYDSDHLPPLGVCKALYPFEVTSEGSIAMTENEELHLIEVDQGDGWTRVRRKGGDCEEGLAIRASRFPLLVYLQNGSK</sequence>
<feature type="region of interest" description="Disordered" evidence="13">
    <location>
        <begin position="145"/>
        <end position="166"/>
    </location>
</feature>
<keyword evidence="6" id="KW-0963">Cytoplasm</keyword>
<dbReference type="InterPro" id="IPR031160">
    <property type="entry name" value="F_BAR_dom"/>
</dbReference>
<evidence type="ECO:0000256" key="1">
    <source>
        <dbReference type="ARBA" id="ARBA00004236"/>
    </source>
</evidence>
<feature type="domain" description="REM-1" evidence="16">
    <location>
        <begin position="922"/>
        <end position="999"/>
    </location>
</feature>
<evidence type="ECO:0000259" key="14">
    <source>
        <dbReference type="PROSITE" id="PS50002"/>
    </source>
</evidence>
<keyword evidence="18" id="KW-1185">Reference proteome</keyword>
<dbReference type="Proteomes" id="UP001458880">
    <property type="component" value="Unassembled WGS sequence"/>
</dbReference>
<dbReference type="Pfam" id="PF14604">
    <property type="entry name" value="SH3_9"/>
    <property type="match status" value="1"/>
</dbReference>
<accession>A0AAW1LCI4</accession>
<feature type="compositionally biased region" description="Polar residues" evidence="13">
    <location>
        <begin position="1048"/>
        <end position="1061"/>
    </location>
</feature>
<evidence type="ECO:0000313" key="17">
    <source>
        <dbReference type="EMBL" id="KAK9731126.1"/>
    </source>
</evidence>
<feature type="coiled-coil region" evidence="12">
    <location>
        <begin position="370"/>
        <end position="404"/>
    </location>
</feature>
<name>A0AAW1LCI4_POPJA</name>
<evidence type="ECO:0000256" key="8">
    <source>
        <dbReference type="ARBA" id="ARBA00023054"/>
    </source>
</evidence>
<feature type="compositionally biased region" description="Polar residues" evidence="13">
    <location>
        <begin position="38"/>
        <end position="48"/>
    </location>
</feature>
<dbReference type="PROSITE" id="PS51741">
    <property type="entry name" value="F_BAR"/>
    <property type="match status" value="1"/>
</dbReference>
<feature type="compositionally biased region" description="Low complexity" evidence="13">
    <location>
        <begin position="1003"/>
        <end position="1019"/>
    </location>
</feature>
<evidence type="ECO:0000256" key="9">
    <source>
        <dbReference type="ARBA" id="ARBA00023136"/>
    </source>
</evidence>
<dbReference type="SMART" id="SM00326">
    <property type="entry name" value="SH3"/>
    <property type="match status" value="2"/>
</dbReference>
<keyword evidence="5" id="KW-1003">Cell membrane</keyword>
<evidence type="ECO:0000256" key="12">
    <source>
        <dbReference type="SAM" id="Coils"/>
    </source>
</evidence>
<feature type="region of interest" description="Disordered" evidence="13">
    <location>
        <begin position="1"/>
        <end position="79"/>
    </location>
</feature>
<keyword evidence="9" id="KW-0472">Membrane</keyword>
<dbReference type="SUPFAM" id="SSF50044">
    <property type="entry name" value="SH3-domain"/>
    <property type="match status" value="2"/>
</dbReference>
<evidence type="ECO:0000256" key="13">
    <source>
        <dbReference type="SAM" id="MobiDB-lite"/>
    </source>
</evidence>
<feature type="region of interest" description="Disordered" evidence="13">
    <location>
        <begin position="1001"/>
        <end position="1101"/>
    </location>
</feature>
<dbReference type="PRINTS" id="PR00452">
    <property type="entry name" value="SH3DOMAIN"/>
</dbReference>
<keyword evidence="4 10" id="KW-0728">SH3 domain</keyword>
<dbReference type="CDD" id="cd11619">
    <property type="entry name" value="HR1_CIP4-like"/>
    <property type="match status" value="1"/>
</dbReference>
<dbReference type="SUPFAM" id="SSF103657">
    <property type="entry name" value="BAR/IMD domain-like"/>
    <property type="match status" value="1"/>
</dbReference>
<feature type="compositionally biased region" description="Acidic residues" evidence="13">
    <location>
        <begin position="17"/>
        <end position="34"/>
    </location>
</feature>
<feature type="domain" description="F-BAR" evidence="15">
    <location>
        <begin position="573"/>
        <end position="834"/>
    </location>
</feature>
<keyword evidence="8 11" id="KW-0175">Coiled coil</keyword>
<dbReference type="PANTHER" id="PTHR15735:SF12">
    <property type="entry name" value="CDC42-INTERACTING PROTEIN 4, ISOFORM B"/>
    <property type="match status" value="1"/>
</dbReference>
<dbReference type="InterPro" id="IPR036028">
    <property type="entry name" value="SH3-like_dom_sf"/>
</dbReference>
<dbReference type="InterPro" id="IPR001452">
    <property type="entry name" value="SH3_domain"/>
</dbReference>
<dbReference type="Pfam" id="PF00611">
    <property type="entry name" value="FCH"/>
    <property type="match status" value="1"/>
</dbReference>
<evidence type="ECO:0000259" key="15">
    <source>
        <dbReference type="PROSITE" id="PS51741"/>
    </source>
</evidence>
<dbReference type="EMBL" id="JASPKY010000137">
    <property type="protein sequence ID" value="KAK9731126.1"/>
    <property type="molecule type" value="Genomic_DNA"/>
</dbReference>
<dbReference type="PROSITE" id="PS51860">
    <property type="entry name" value="REM_1"/>
    <property type="match status" value="1"/>
</dbReference>
<dbReference type="AlphaFoldDB" id="A0AAW1LCI4"/>
<keyword evidence="7" id="KW-0254">Endocytosis</keyword>
<dbReference type="Gene3D" id="1.20.1270.60">
    <property type="entry name" value="Arfaptin homology (AH) domain/BAR domain"/>
    <property type="match status" value="1"/>
</dbReference>
<proteinExistence type="inferred from homology"/>
<feature type="compositionally biased region" description="Basic and acidic residues" evidence="13">
    <location>
        <begin position="55"/>
        <end position="74"/>
    </location>
</feature>
<feature type="compositionally biased region" description="Polar residues" evidence="13">
    <location>
        <begin position="1069"/>
        <end position="1084"/>
    </location>
</feature>
<dbReference type="GO" id="GO:0007165">
    <property type="term" value="P:signal transduction"/>
    <property type="evidence" value="ECO:0007669"/>
    <property type="project" value="InterPro"/>
</dbReference>
<dbReference type="FunFam" id="2.30.30.40:FF:000046">
    <property type="entry name" value="Drebrin-like protein isoform B"/>
    <property type="match status" value="1"/>
</dbReference>
<dbReference type="InterPro" id="IPR027267">
    <property type="entry name" value="AH/BAR_dom_sf"/>
</dbReference>
<evidence type="ECO:0000256" key="4">
    <source>
        <dbReference type="ARBA" id="ARBA00022443"/>
    </source>
</evidence>
<comment type="subcellular location">
    <subcellularLocation>
        <location evidence="1">Cell membrane</location>
    </subcellularLocation>
    <subcellularLocation>
        <location evidence="2">Cytoplasm</location>
    </subcellularLocation>
</comment>
<dbReference type="Gene3D" id="2.30.30.40">
    <property type="entry name" value="SH3 Domains"/>
    <property type="match status" value="2"/>
</dbReference>
<dbReference type="InterPro" id="IPR001060">
    <property type="entry name" value="FCH_dom"/>
</dbReference>
<dbReference type="FunFam" id="1.20.1270.60:FF:000002">
    <property type="entry name" value="Formin-binding protein 1-like isoform 1"/>
    <property type="match status" value="1"/>
</dbReference>
<feature type="domain" description="SH3" evidence="14">
    <location>
        <begin position="444"/>
        <end position="503"/>
    </location>
</feature>
<dbReference type="PROSITE" id="PS50002">
    <property type="entry name" value="SH3"/>
    <property type="match status" value="2"/>
</dbReference>
<evidence type="ECO:0000256" key="11">
    <source>
        <dbReference type="PROSITE-ProRule" id="PRU01077"/>
    </source>
</evidence>
<evidence type="ECO:0000256" key="5">
    <source>
        <dbReference type="ARBA" id="ARBA00022475"/>
    </source>
</evidence>
<reference evidence="17 18" key="1">
    <citation type="journal article" date="2024" name="BMC Genomics">
        <title>De novo assembly and annotation of Popillia japonica's genome with initial clues to its potential as an invasive pest.</title>
        <authorList>
            <person name="Cucini C."/>
            <person name="Boschi S."/>
            <person name="Funari R."/>
            <person name="Cardaioli E."/>
            <person name="Iannotti N."/>
            <person name="Marturano G."/>
            <person name="Paoli F."/>
            <person name="Bruttini M."/>
            <person name="Carapelli A."/>
            <person name="Frati F."/>
            <person name="Nardi F."/>
        </authorList>
    </citation>
    <scope>NUCLEOTIDE SEQUENCE [LARGE SCALE GENOMIC DNA]</scope>
    <source>
        <strain evidence="17">DMR45628</strain>
    </source>
</reference>
<evidence type="ECO:0000256" key="10">
    <source>
        <dbReference type="PROSITE-ProRule" id="PRU00192"/>
    </source>
</evidence>
<evidence type="ECO:0000256" key="2">
    <source>
        <dbReference type="ARBA" id="ARBA00004496"/>
    </source>
</evidence>
<dbReference type="InterPro" id="IPR011072">
    <property type="entry name" value="HR1_rho-bd"/>
</dbReference>
<dbReference type="Pfam" id="PF00018">
    <property type="entry name" value="SH3_1"/>
    <property type="match status" value="1"/>
</dbReference>
<evidence type="ECO:0000256" key="7">
    <source>
        <dbReference type="ARBA" id="ARBA00022583"/>
    </source>
</evidence>